<organism evidence="1 2">
    <name type="scientific">Synechococcus phage metaG-MbCM1</name>
    <dbReference type="NCBI Taxonomy" id="1079999"/>
    <lineage>
        <taxon>Viruses</taxon>
        <taxon>Duplodnaviria</taxon>
        <taxon>Heunggongvirae</taxon>
        <taxon>Uroviricota</taxon>
        <taxon>Caudoviricetes</taxon>
        <taxon>Pantevenvirales</taxon>
        <taxon>Kyanoviridae</taxon>
        <taxon>Galenevirus</taxon>
        <taxon>Galenevirus mbcm1</taxon>
    </lineage>
</organism>
<dbReference type="Proteomes" id="UP000007597">
    <property type="component" value="Segment"/>
</dbReference>
<evidence type="ECO:0000313" key="2">
    <source>
        <dbReference type="Proteomes" id="UP000007597"/>
    </source>
</evidence>
<accession>H8ZN68</accession>
<reference evidence="1 2" key="1">
    <citation type="submission" date="2011-07" db="EMBL/GenBank/DDBJ databases">
        <title>Viral Tagging: a high-throughput approach to explore virus-host interactions.</title>
        <authorList>
            <person name="Deng L."/>
            <person name="Sullivan M.B."/>
            <person name="Poulos B."/>
            <person name="Ignacio Espinoza J.C."/>
        </authorList>
    </citation>
    <scope>NUCLEOTIDE SEQUENCE [LARGE SCALE GENOMIC DNA]</scope>
</reference>
<name>H8ZN68_9CAUD</name>
<keyword evidence="2" id="KW-1185">Reference proteome</keyword>
<sequence length="77" mass="9067">MNNEQEVAEALNAINDCLIALGKRLQEVEEYVATMNFSEKILYKPNGQEKYLNIKENYDLIYERLDKLEKEGPWDVK</sequence>
<dbReference type="RefSeq" id="YP_007001580.1">
    <property type="nucleotide sequence ID" value="NC_019443.1"/>
</dbReference>
<evidence type="ECO:0000313" key="1">
    <source>
        <dbReference type="EMBL" id="AFD02929.1"/>
    </source>
</evidence>
<proteinExistence type="predicted"/>
<dbReference type="KEGG" id="vg:14005353"/>
<protein>
    <submittedName>
        <fullName evidence="1">Uncharacterized protein</fullName>
    </submittedName>
</protein>
<dbReference type="OrthoDB" id="25577at10239"/>
<dbReference type="EMBL" id="JN371769">
    <property type="protein sequence ID" value="AFD02929.1"/>
    <property type="molecule type" value="Genomic_DNA"/>
</dbReference>
<dbReference type="GeneID" id="14005353"/>